<accession>A0ACB7ZU48</accession>
<proteinExistence type="predicted"/>
<sequence length="56" mass="6260">RLNCLVIDELVHNIFGVDVATVDTVNDLRKAIKHKKPSMFRDVEADSPGLWSVSLP</sequence>
<comment type="caution">
    <text evidence="1">The sequence shown here is derived from an EMBL/GenBank/DDBJ whole genome shotgun (WGS) entry which is preliminary data.</text>
</comment>
<name>A0ACB7ZU48_9AGAM</name>
<keyword evidence="2" id="KW-1185">Reference proteome</keyword>
<evidence type="ECO:0000313" key="2">
    <source>
        <dbReference type="Proteomes" id="UP000790377"/>
    </source>
</evidence>
<feature type="non-terminal residue" evidence="1">
    <location>
        <position position="56"/>
    </location>
</feature>
<dbReference type="EMBL" id="MU268390">
    <property type="protein sequence ID" value="KAH7904689.1"/>
    <property type="molecule type" value="Genomic_DNA"/>
</dbReference>
<reference evidence="1" key="1">
    <citation type="journal article" date="2021" name="New Phytol.">
        <title>Evolutionary innovations through gain and loss of genes in the ectomycorrhizal Boletales.</title>
        <authorList>
            <person name="Wu G."/>
            <person name="Miyauchi S."/>
            <person name="Morin E."/>
            <person name="Kuo A."/>
            <person name="Drula E."/>
            <person name="Varga T."/>
            <person name="Kohler A."/>
            <person name="Feng B."/>
            <person name="Cao Y."/>
            <person name="Lipzen A."/>
            <person name="Daum C."/>
            <person name="Hundley H."/>
            <person name="Pangilinan J."/>
            <person name="Johnson J."/>
            <person name="Barry K."/>
            <person name="LaButti K."/>
            <person name="Ng V."/>
            <person name="Ahrendt S."/>
            <person name="Min B."/>
            <person name="Choi I.G."/>
            <person name="Park H."/>
            <person name="Plett J.M."/>
            <person name="Magnuson J."/>
            <person name="Spatafora J.W."/>
            <person name="Nagy L.G."/>
            <person name="Henrissat B."/>
            <person name="Grigoriev I.V."/>
            <person name="Yang Z.L."/>
            <person name="Xu J."/>
            <person name="Martin F.M."/>
        </authorList>
    </citation>
    <scope>NUCLEOTIDE SEQUENCE</scope>
    <source>
        <strain evidence="1">ATCC 28755</strain>
    </source>
</reference>
<organism evidence="1 2">
    <name type="scientific">Hygrophoropsis aurantiaca</name>
    <dbReference type="NCBI Taxonomy" id="72124"/>
    <lineage>
        <taxon>Eukaryota</taxon>
        <taxon>Fungi</taxon>
        <taxon>Dikarya</taxon>
        <taxon>Basidiomycota</taxon>
        <taxon>Agaricomycotina</taxon>
        <taxon>Agaricomycetes</taxon>
        <taxon>Agaricomycetidae</taxon>
        <taxon>Boletales</taxon>
        <taxon>Coniophorineae</taxon>
        <taxon>Hygrophoropsidaceae</taxon>
        <taxon>Hygrophoropsis</taxon>
    </lineage>
</organism>
<gene>
    <name evidence="1" type="ORF">BJ138DRAFT_976195</name>
</gene>
<protein>
    <submittedName>
        <fullName evidence="1">Uncharacterized protein</fullName>
    </submittedName>
</protein>
<feature type="non-terminal residue" evidence="1">
    <location>
        <position position="1"/>
    </location>
</feature>
<evidence type="ECO:0000313" key="1">
    <source>
        <dbReference type="EMBL" id="KAH7904689.1"/>
    </source>
</evidence>
<dbReference type="Proteomes" id="UP000790377">
    <property type="component" value="Unassembled WGS sequence"/>
</dbReference>